<accession>A0A1P8UHT8</accession>
<dbReference type="Proteomes" id="UP000243807">
    <property type="component" value="Chromosome"/>
</dbReference>
<dbReference type="STRING" id="1765967.BW247_10015"/>
<keyword evidence="2" id="KW-1185">Reference proteome</keyword>
<organism evidence="1 2">
    <name type="scientific">Acidihalobacter ferrooxydans</name>
    <dbReference type="NCBI Taxonomy" id="1765967"/>
    <lineage>
        <taxon>Bacteria</taxon>
        <taxon>Pseudomonadati</taxon>
        <taxon>Pseudomonadota</taxon>
        <taxon>Gammaproteobacteria</taxon>
        <taxon>Chromatiales</taxon>
        <taxon>Ectothiorhodospiraceae</taxon>
        <taxon>Acidihalobacter</taxon>
    </lineage>
</organism>
<gene>
    <name evidence="1" type="ORF">BW247_10015</name>
</gene>
<evidence type="ECO:0000313" key="1">
    <source>
        <dbReference type="EMBL" id="APZ43382.1"/>
    </source>
</evidence>
<evidence type="ECO:0008006" key="3">
    <source>
        <dbReference type="Google" id="ProtNLM"/>
    </source>
</evidence>
<proteinExistence type="predicted"/>
<reference evidence="1 2" key="1">
    <citation type="submission" date="2017-01" db="EMBL/GenBank/DDBJ databases">
        <title>Draft sequence of Acidihalobacter ferrooxidans strain DSM 14175 (strain V8).</title>
        <authorList>
            <person name="Khaleque H.N."/>
            <person name="Ramsay J.P."/>
            <person name="Murphy R.J.T."/>
            <person name="Kaksonen A.H."/>
            <person name="Boxall N.J."/>
            <person name="Watkin E.L.J."/>
        </authorList>
    </citation>
    <scope>NUCLEOTIDE SEQUENCE [LARGE SCALE GENOMIC DNA]</scope>
    <source>
        <strain evidence="1 2">V8</strain>
    </source>
</reference>
<protein>
    <recommendedName>
        <fullName evidence="3">Lipoprotein</fullName>
    </recommendedName>
</protein>
<dbReference type="KEGG" id="afy:BW247_10015"/>
<dbReference type="AlphaFoldDB" id="A0A1P8UHT8"/>
<dbReference type="PROSITE" id="PS51257">
    <property type="entry name" value="PROKAR_LIPOPROTEIN"/>
    <property type="match status" value="1"/>
</dbReference>
<name>A0A1P8UHT8_9GAMM</name>
<dbReference type="EMBL" id="CP019434">
    <property type="protein sequence ID" value="APZ43382.1"/>
    <property type="molecule type" value="Genomic_DNA"/>
</dbReference>
<sequence>MRKGIGIALLSLGLGGCAALHPGLSGSRDAGAAKSALANATHVMQLPASQQRAACASARKQLGSTPPPSASDGLSLVALGLAVPACLAPADIQRLLRRLPKSALVEYLRLLAARQANDEQALLQAQDKITSLQTKIKALTLIEQQLNQVNNLELRHPGQSKTSPR</sequence>
<evidence type="ECO:0000313" key="2">
    <source>
        <dbReference type="Proteomes" id="UP000243807"/>
    </source>
</evidence>